<reference evidence="5 6" key="1">
    <citation type="submission" date="2019-10" db="EMBL/GenBank/DDBJ databases">
        <title>Taxonomy of Antarctic Massilia spp.: description of Massilia rubra sp. nov., Massilia aquatica sp. nov., Massilia mucilaginosa sp. nov., Massilia frigida sp. nov. isolated from streams, lakes and regoliths.</title>
        <authorList>
            <person name="Holochova P."/>
            <person name="Sedlacek I."/>
            <person name="Kralova S."/>
            <person name="Maslanova I."/>
            <person name="Busse H.-J."/>
            <person name="Stankova E."/>
            <person name="Vrbovska V."/>
            <person name="Kovarovic V."/>
            <person name="Bartak M."/>
            <person name="Svec P."/>
            <person name="Pantucek R."/>
        </authorList>
    </citation>
    <scope>NUCLEOTIDE SEQUENCE [LARGE SCALE GENOMIC DNA]</scope>
    <source>
        <strain evidence="5 6">CCM 8694</strain>
    </source>
</reference>
<dbReference type="Proteomes" id="UP000610594">
    <property type="component" value="Unassembled WGS sequence"/>
</dbReference>
<evidence type="ECO:0000256" key="3">
    <source>
        <dbReference type="ARBA" id="ARBA00022827"/>
    </source>
</evidence>
<dbReference type="Pfam" id="PF01494">
    <property type="entry name" value="FAD_binding_3"/>
    <property type="match status" value="1"/>
</dbReference>
<keyword evidence="5" id="KW-0560">Oxidoreductase</keyword>
<dbReference type="Pfam" id="PF21274">
    <property type="entry name" value="Rng_hyd_C"/>
    <property type="match status" value="1"/>
</dbReference>
<evidence type="ECO:0000256" key="2">
    <source>
        <dbReference type="ARBA" id="ARBA00022630"/>
    </source>
</evidence>
<dbReference type="PANTHER" id="PTHR43004">
    <property type="entry name" value="TRK SYSTEM POTASSIUM UPTAKE PROTEIN"/>
    <property type="match status" value="1"/>
</dbReference>
<sequence length="506" mass="53354">MTSNAEVIVAGAGPVGLLLACELALAGVCVTVLERRTEPVPQSRALTMHGRTLEMLALRGVAGRFLARGMPIPSGHFAGLPTRLDFSACDSTYPFTLFLAQRVTEELLEAWAGELGVDLRRGVTVESTGQDEDGVWVMGTQRGTPLRLAARYLVGADGARSLVRRQAGIAFDGLPPTKTAMLGDVLLGAPPAGRALSLGNPAGGLMVVPLGGELYRVIVVDAQEIDLPVETPLTLDGLAAATRRVAGDDFGMHAPQWLSRFSNQTCLAQSYRQGRIFLAGDAAHIHLPAGGQGMNVGMQDAMNLGWKLAGVLRGRADPAWLAGLLDTYEAERHPVGAALYRNTLAQSVLMMDAFDPAGQALRATLSELMKGAELNAVLAHDLSGFGIRYPAALLPVEVGGGACAHWTGRRLPDWPLRHADGTASSLYRHLAGGRWVVLRVDGGAQAGVPRVFDGAWAGARCDRGWVDMITAAVPGREAELDGVAALVVRPDGYVDHAIAAMQSAHA</sequence>
<dbReference type="InterPro" id="IPR036188">
    <property type="entry name" value="FAD/NAD-bd_sf"/>
</dbReference>
<dbReference type="Gene3D" id="3.50.50.60">
    <property type="entry name" value="FAD/NAD(P)-binding domain"/>
    <property type="match status" value="1"/>
</dbReference>
<evidence type="ECO:0000256" key="1">
    <source>
        <dbReference type="ARBA" id="ARBA00001974"/>
    </source>
</evidence>
<keyword evidence="2" id="KW-0285">Flavoprotein</keyword>
<evidence type="ECO:0000313" key="5">
    <source>
        <dbReference type="EMBL" id="NHZ61684.1"/>
    </source>
</evidence>
<proteinExistence type="predicted"/>
<dbReference type="InterPro" id="IPR050641">
    <property type="entry name" value="RIFMO-like"/>
</dbReference>
<dbReference type="GO" id="GO:0004497">
    <property type="term" value="F:monooxygenase activity"/>
    <property type="evidence" value="ECO:0007669"/>
    <property type="project" value="UniProtKB-KW"/>
</dbReference>
<dbReference type="PANTHER" id="PTHR43004:SF19">
    <property type="entry name" value="BINDING MONOOXYGENASE, PUTATIVE (JCVI)-RELATED"/>
    <property type="match status" value="1"/>
</dbReference>
<dbReference type="RefSeq" id="WP_167235914.1">
    <property type="nucleotide sequence ID" value="NZ_WHJF01000008.1"/>
</dbReference>
<keyword evidence="6" id="KW-1185">Reference proteome</keyword>
<dbReference type="Gene3D" id="3.30.70.2450">
    <property type="match status" value="1"/>
</dbReference>
<keyword evidence="3" id="KW-0274">FAD</keyword>
<evidence type="ECO:0000313" key="6">
    <source>
        <dbReference type="Proteomes" id="UP000610594"/>
    </source>
</evidence>
<organism evidence="5 6">
    <name type="scientific">Massilia genomosp. 1</name>
    <dbReference type="NCBI Taxonomy" id="2609280"/>
    <lineage>
        <taxon>Bacteria</taxon>
        <taxon>Pseudomonadati</taxon>
        <taxon>Pseudomonadota</taxon>
        <taxon>Betaproteobacteria</taxon>
        <taxon>Burkholderiales</taxon>
        <taxon>Oxalobacteraceae</taxon>
        <taxon>Telluria group</taxon>
        <taxon>Massilia</taxon>
    </lineage>
</organism>
<name>A0ABX0MQP6_9BURK</name>
<dbReference type="SUPFAM" id="SSF51905">
    <property type="entry name" value="FAD/NAD(P)-binding domain"/>
    <property type="match status" value="1"/>
</dbReference>
<dbReference type="InterPro" id="IPR002938">
    <property type="entry name" value="FAD-bd"/>
</dbReference>
<comment type="caution">
    <text evidence="5">The sequence shown here is derived from an EMBL/GenBank/DDBJ whole genome shotgun (WGS) entry which is preliminary data.</text>
</comment>
<dbReference type="EMBL" id="WHJF01000008">
    <property type="protein sequence ID" value="NHZ61684.1"/>
    <property type="molecule type" value="Genomic_DNA"/>
</dbReference>
<evidence type="ECO:0000259" key="4">
    <source>
        <dbReference type="Pfam" id="PF01494"/>
    </source>
</evidence>
<feature type="domain" description="FAD-binding" evidence="4">
    <location>
        <begin position="5"/>
        <end position="342"/>
    </location>
</feature>
<keyword evidence="5" id="KW-0503">Monooxygenase</keyword>
<protein>
    <submittedName>
        <fullName evidence="5">Monooxygenase</fullName>
    </submittedName>
</protein>
<accession>A0ABX0MQP6</accession>
<gene>
    <name evidence="5" type="ORF">F1735_05100</name>
</gene>
<dbReference type="Gene3D" id="3.40.30.120">
    <property type="match status" value="1"/>
</dbReference>
<comment type="cofactor">
    <cofactor evidence="1">
        <name>FAD</name>
        <dbReference type="ChEBI" id="CHEBI:57692"/>
    </cofactor>
</comment>
<dbReference type="PRINTS" id="PR00420">
    <property type="entry name" value="RNGMNOXGNASE"/>
</dbReference>